<gene>
    <name evidence="1" type="ORF">KDK95_23455</name>
</gene>
<keyword evidence="2" id="KW-1185">Reference proteome</keyword>
<reference evidence="1" key="1">
    <citation type="submission" date="2021-04" db="EMBL/GenBank/DDBJ databases">
        <title>Genome based classification of Actinospica acidithermotolerans sp. nov., an actinobacterium isolated from an Indonesian hot spring.</title>
        <authorList>
            <person name="Kusuma A.B."/>
            <person name="Putra K.E."/>
            <person name="Nafisah S."/>
            <person name="Loh J."/>
            <person name="Nouioui I."/>
            <person name="Goodfellow M."/>
        </authorList>
    </citation>
    <scope>NUCLEOTIDE SEQUENCE</scope>
    <source>
        <strain evidence="1">MGRD01-02</strain>
    </source>
</reference>
<accession>A0A941EHN4</accession>
<evidence type="ECO:0000313" key="2">
    <source>
        <dbReference type="Proteomes" id="UP000676325"/>
    </source>
</evidence>
<evidence type="ECO:0000313" key="1">
    <source>
        <dbReference type="EMBL" id="MBR7829284.1"/>
    </source>
</evidence>
<comment type="caution">
    <text evidence="1">The sequence shown here is derived from an EMBL/GenBank/DDBJ whole genome shotgun (WGS) entry which is preliminary data.</text>
</comment>
<protein>
    <submittedName>
        <fullName evidence="1">Uncharacterized protein</fullName>
    </submittedName>
</protein>
<dbReference type="EMBL" id="JAGSOH010000080">
    <property type="protein sequence ID" value="MBR7829284.1"/>
    <property type="molecule type" value="Genomic_DNA"/>
</dbReference>
<sequence>MAIMHWDQAAGLFRRGGAPPGWRLRPKQQPLTARAKATTLAAIALLGALPYAEEMARCLRGTEAGQ</sequence>
<dbReference type="AlphaFoldDB" id="A0A941EHN4"/>
<organism evidence="1 2">
    <name type="scientific">Actinospica acidithermotolerans</name>
    <dbReference type="NCBI Taxonomy" id="2828514"/>
    <lineage>
        <taxon>Bacteria</taxon>
        <taxon>Bacillati</taxon>
        <taxon>Actinomycetota</taxon>
        <taxon>Actinomycetes</taxon>
        <taxon>Catenulisporales</taxon>
        <taxon>Actinospicaceae</taxon>
        <taxon>Actinospica</taxon>
    </lineage>
</organism>
<name>A0A941EHN4_9ACTN</name>
<dbReference type="Proteomes" id="UP000676325">
    <property type="component" value="Unassembled WGS sequence"/>
</dbReference>
<proteinExistence type="predicted"/>